<dbReference type="SUPFAM" id="SSF63737">
    <property type="entry name" value="Leukotriene A4 hydrolase N-terminal domain"/>
    <property type="match status" value="1"/>
</dbReference>
<dbReference type="Pfam" id="PF17900">
    <property type="entry name" value="Peptidase_M1_N"/>
    <property type="match status" value="1"/>
</dbReference>
<keyword evidence="2" id="KW-0479">Metal-binding</keyword>
<feature type="domain" description="Peptidase M1 membrane alanine aminopeptidase" evidence="4">
    <location>
        <begin position="344"/>
        <end position="482"/>
    </location>
</feature>
<name>A0A4R8DSW9_9BACT</name>
<dbReference type="InterPro" id="IPR014782">
    <property type="entry name" value="Peptidase_M1_dom"/>
</dbReference>
<evidence type="ECO:0000313" key="6">
    <source>
        <dbReference type="EMBL" id="TDX01179.1"/>
    </source>
</evidence>
<feature type="domain" description="Aminopeptidase N-like N-terminal" evidence="5">
    <location>
        <begin position="49"/>
        <end position="226"/>
    </location>
</feature>
<dbReference type="OrthoDB" id="100605at2"/>
<dbReference type="SUPFAM" id="SSF55486">
    <property type="entry name" value="Metalloproteases ('zincins'), catalytic domain"/>
    <property type="match status" value="1"/>
</dbReference>
<dbReference type="RefSeq" id="WP_133993509.1">
    <property type="nucleotide sequence ID" value="NZ_SODV01000001.1"/>
</dbReference>
<feature type="chain" id="PRO_5020755278" evidence="3">
    <location>
        <begin position="20"/>
        <end position="565"/>
    </location>
</feature>
<dbReference type="EMBL" id="SODV01000001">
    <property type="protein sequence ID" value="TDX01179.1"/>
    <property type="molecule type" value="Genomic_DNA"/>
</dbReference>
<evidence type="ECO:0000256" key="1">
    <source>
        <dbReference type="PIRSR" id="PIRSR634015-1"/>
    </source>
</evidence>
<evidence type="ECO:0000256" key="3">
    <source>
        <dbReference type="SAM" id="SignalP"/>
    </source>
</evidence>
<feature type="active site" description="Proton acceptor" evidence="1">
    <location>
        <position position="348"/>
    </location>
</feature>
<keyword evidence="7" id="KW-1185">Reference proteome</keyword>
<proteinExistence type="predicted"/>
<sequence length="565" mass="63733">MVKLSVALLLCAAPALSNAQLMAPKTTFTHADTLRGTITPERAWWDLLHYDLRVEPDLAAHTIQGSNTITYKVLKPYQVMQIDLQAPLTIDSVLQDGRNLQWTRDGNAWLIHLVEPQRTGGKNSLTIWYHGVPRAAVHAPWDGGIDWKTDSLGNPWVSSACQGMGASTWWPTKDHQYDEPDNGCDMYVTVPDSLMDVSNGRLIGEDPAGPGKHTYHWQVKNPINNYDMSINIGKYAHWSDTLMGEKGVLDLNFYVLAYNLDRAKEHFAANVKPMIHCFEYWMGPYPFYEDGYKLVESYNLGMEHQSATQYGNRFVNGYRTTHRDGTYEGIDLSHTGWGLKWDFIIIHESGHEWFGNNITSKDLADMWVHEGFTNYSETLFVDCQYGKAAGDAYCQGTRKNIRNDQPIIGPYNVNKEGSGDMYYKGGNLINTIRCIIGDDEAFRQILRGLNKTFYHQTVTTAQIEHYISEKSGIDFSKTFDQYLRTTKVPVLTYTIKDQGGKSVLNCRWSNCIEGFDMPVRIDLPNGQTQVVKVTAVGVSTTLPFAAGDLPKTLVDSNIYVTVKAE</sequence>
<comment type="caution">
    <text evidence="6">The sequence shown here is derived from an EMBL/GenBank/DDBJ whole genome shotgun (WGS) entry which is preliminary data.</text>
</comment>
<feature type="binding site" evidence="2">
    <location>
        <position position="351"/>
    </location>
    <ligand>
        <name>Zn(2+)</name>
        <dbReference type="ChEBI" id="CHEBI:29105"/>
        <note>catalytic</note>
    </ligand>
</feature>
<feature type="binding site" evidence="2">
    <location>
        <position position="370"/>
    </location>
    <ligand>
        <name>Zn(2+)</name>
        <dbReference type="ChEBI" id="CHEBI:29105"/>
        <note>catalytic</note>
    </ligand>
</feature>
<dbReference type="GO" id="GO:0008270">
    <property type="term" value="F:zinc ion binding"/>
    <property type="evidence" value="ECO:0007669"/>
    <property type="project" value="InterPro"/>
</dbReference>
<dbReference type="AlphaFoldDB" id="A0A4R8DSW9"/>
<dbReference type="GO" id="GO:0008237">
    <property type="term" value="F:metallopeptidase activity"/>
    <property type="evidence" value="ECO:0007669"/>
    <property type="project" value="InterPro"/>
</dbReference>
<dbReference type="PANTHER" id="PTHR45726">
    <property type="entry name" value="LEUKOTRIENE A-4 HYDROLASE"/>
    <property type="match status" value="1"/>
</dbReference>
<keyword evidence="3" id="KW-0732">Signal</keyword>
<dbReference type="Gene3D" id="1.10.390.10">
    <property type="entry name" value="Neutral Protease Domain 2"/>
    <property type="match status" value="1"/>
</dbReference>
<dbReference type="CDD" id="cd09603">
    <property type="entry name" value="M1_APN_like"/>
    <property type="match status" value="1"/>
</dbReference>
<accession>A0A4R8DSW9</accession>
<dbReference type="InterPro" id="IPR045357">
    <property type="entry name" value="Aminopeptidase_N-like_N"/>
</dbReference>
<feature type="active site" description="Proton donor" evidence="1">
    <location>
        <position position="422"/>
    </location>
</feature>
<dbReference type="InterPro" id="IPR034015">
    <property type="entry name" value="M1_LTA4H"/>
</dbReference>
<reference evidence="6 7" key="1">
    <citation type="submission" date="2019-03" db="EMBL/GenBank/DDBJ databases">
        <title>Genomic Encyclopedia of Type Strains, Phase IV (KMG-IV): sequencing the most valuable type-strain genomes for metagenomic binning, comparative biology and taxonomic classification.</title>
        <authorList>
            <person name="Goeker M."/>
        </authorList>
    </citation>
    <scope>NUCLEOTIDE SEQUENCE [LARGE SCALE GENOMIC DNA]</scope>
    <source>
        <strain evidence="6 7">DSM 100059</strain>
    </source>
</reference>
<evidence type="ECO:0000313" key="7">
    <source>
        <dbReference type="Proteomes" id="UP000294498"/>
    </source>
</evidence>
<protein>
    <submittedName>
        <fullName evidence="6">Peptidase M1-like protein</fullName>
    </submittedName>
</protein>
<dbReference type="InterPro" id="IPR042097">
    <property type="entry name" value="Aminopeptidase_N-like_N_sf"/>
</dbReference>
<dbReference type="PANTHER" id="PTHR45726:SF3">
    <property type="entry name" value="LEUKOTRIENE A-4 HYDROLASE"/>
    <property type="match status" value="1"/>
</dbReference>
<dbReference type="Pfam" id="PF01433">
    <property type="entry name" value="Peptidase_M1"/>
    <property type="match status" value="1"/>
</dbReference>
<dbReference type="Gene3D" id="2.60.40.1730">
    <property type="entry name" value="tricorn interacting facor f3 domain"/>
    <property type="match status" value="1"/>
</dbReference>
<evidence type="ECO:0000256" key="2">
    <source>
        <dbReference type="PIRSR" id="PIRSR634015-3"/>
    </source>
</evidence>
<evidence type="ECO:0000259" key="5">
    <source>
        <dbReference type="Pfam" id="PF17900"/>
    </source>
</evidence>
<dbReference type="InterPro" id="IPR027268">
    <property type="entry name" value="Peptidase_M4/M1_CTD_sf"/>
</dbReference>
<organism evidence="6 7">
    <name type="scientific">Dinghuibacter silviterrae</name>
    <dbReference type="NCBI Taxonomy" id="1539049"/>
    <lineage>
        <taxon>Bacteria</taxon>
        <taxon>Pseudomonadati</taxon>
        <taxon>Bacteroidota</taxon>
        <taxon>Chitinophagia</taxon>
        <taxon>Chitinophagales</taxon>
        <taxon>Chitinophagaceae</taxon>
        <taxon>Dinghuibacter</taxon>
    </lineage>
</organism>
<dbReference type="Proteomes" id="UP000294498">
    <property type="component" value="Unassembled WGS sequence"/>
</dbReference>
<keyword evidence="2" id="KW-0862">Zinc</keyword>
<feature type="signal peptide" evidence="3">
    <location>
        <begin position="1"/>
        <end position="19"/>
    </location>
</feature>
<evidence type="ECO:0000259" key="4">
    <source>
        <dbReference type="Pfam" id="PF01433"/>
    </source>
</evidence>
<comment type="cofactor">
    <cofactor evidence="2">
        <name>Zn(2+)</name>
        <dbReference type="ChEBI" id="CHEBI:29105"/>
    </cofactor>
    <text evidence="2">Binds 1 zinc ion per subunit.</text>
</comment>
<gene>
    <name evidence="6" type="ORF">EDB95_2211</name>
</gene>
<feature type="binding site" evidence="2">
    <location>
        <position position="347"/>
    </location>
    <ligand>
        <name>Zn(2+)</name>
        <dbReference type="ChEBI" id="CHEBI:29105"/>
        <note>catalytic</note>
    </ligand>
</feature>